<evidence type="ECO:0000313" key="4">
    <source>
        <dbReference type="EMBL" id="AUW93503.1"/>
    </source>
</evidence>
<evidence type="ECO:0000313" key="5">
    <source>
        <dbReference type="Proteomes" id="UP000325292"/>
    </source>
</evidence>
<keyword evidence="2" id="KW-0472">Membrane</keyword>
<keyword evidence="2" id="KW-1133">Transmembrane helix</keyword>
<dbReference type="PANTHER" id="PTHR30487:SF0">
    <property type="entry name" value="PREPILIN LEADER PEPTIDASE_N-METHYLTRANSFERASE-RELATED"/>
    <property type="match status" value="1"/>
</dbReference>
<protein>
    <recommendedName>
        <fullName evidence="3">Prepilin type IV endopeptidase peptidase domain-containing protein</fullName>
    </recommendedName>
</protein>
<dbReference type="Proteomes" id="UP000325292">
    <property type="component" value="Chromosome"/>
</dbReference>
<feature type="transmembrane region" description="Helical" evidence="2">
    <location>
        <begin position="101"/>
        <end position="122"/>
    </location>
</feature>
<dbReference type="PANTHER" id="PTHR30487">
    <property type="entry name" value="TYPE 4 PREPILIN-LIKE PROTEINS LEADER PEPTIDE-PROCESSING ENZYME"/>
    <property type="match status" value="1"/>
</dbReference>
<dbReference type="Pfam" id="PF01478">
    <property type="entry name" value="Peptidase_A24"/>
    <property type="match status" value="1"/>
</dbReference>
<dbReference type="EMBL" id="CP019454">
    <property type="protein sequence ID" value="AUW93503.1"/>
    <property type="molecule type" value="Genomic_DNA"/>
</dbReference>
<evidence type="ECO:0000256" key="1">
    <source>
        <dbReference type="ARBA" id="ARBA00005801"/>
    </source>
</evidence>
<name>A0ABN5H1M0_9FIRM</name>
<comment type="similarity">
    <text evidence="1">Belongs to the peptidase A24 family.</text>
</comment>
<evidence type="ECO:0000256" key="2">
    <source>
        <dbReference type="SAM" id="Phobius"/>
    </source>
</evidence>
<sequence length="195" mass="21099">MIKDVVVAILWGGIAVGSAPWWGGTERVGWRHRIALGAAIAAMDVAALMGDRHWLWTDAGLLGIWMVVADIDWREHIIPNRLVLLTVFWGLIMTPWTQAAFLSHVGMGLGLVGFYLLVHLFTRGGLGMGDVKFSGAQGFVLGWPQGVLASAMGVWAAGLYALILLLAFHRKRRHAIALGPFLAFGGLLGLLGIMH</sequence>
<dbReference type="InterPro" id="IPR000045">
    <property type="entry name" value="Prepilin_IV_endopep_pep"/>
</dbReference>
<feature type="transmembrane region" description="Helical" evidence="2">
    <location>
        <begin position="175"/>
        <end position="194"/>
    </location>
</feature>
<keyword evidence="5" id="KW-1185">Reference proteome</keyword>
<feature type="transmembrane region" description="Helical" evidence="2">
    <location>
        <begin position="142"/>
        <end position="168"/>
    </location>
</feature>
<proteinExistence type="inferred from homology"/>
<dbReference type="Gene3D" id="1.20.120.1220">
    <property type="match status" value="1"/>
</dbReference>
<gene>
    <name evidence="4" type="ORF">BXT84_05720</name>
</gene>
<feature type="transmembrane region" description="Helical" evidence="2">
    <location>
        <begin position="34"/>
        <end position="56"/>
    </location>
</feature>
<evidence type="ECO:0000259" key="3">
    <source>
        <dbReference type="Pfam" id="PF01478"/>
    </source>
</evidence>
<keyword evidence="2" id="KW-0812">Transmembrane</keyword>
<organism evidence="4 5">
    <name type="scientific">Sulfobacillus thermotolerans</name>
    <dbReference type="NCBI Taxonomy" id="338644"/>
    <lineage>
        <taxon>Bacteria</taxon>
        <taxon>Bacillati</taxon>
        <taxon>Bacillota</taxon>
        <taxon>Clostridia</taxon>
        <taxon>Eubacteriales</taxon>
        <taxon>Clostridiales Family XVII. Incertae Sedis</taxon>
        <taxon>Sulfobacillus</taxon>
    </lineage>
</organism>
<accession>A0ABN5H1M0</accession>
<dbReference type="InterPro" id="IPR050882">
    <property type="entry name" value="Prepilin_peptidase/N-MTase"/>
</dbReference>
<dbReference type="RefSeq" id="WP_103375257.1">
    <property type="nucleotide sequence ID" value="NZ_CP133983.1"/>
</dbReference>
<feature type="transmembrane region" description="Helical" evidence="2">
    <location>
        <begin position="6"/>
        <end position="22"/>
    </location>
</feature>
<feature type="domain" description="Prepilin type IV endopeptidase peptidase" evidence="3">
    <location>
        <begin position="63"/>
        <end position="162"/>
    </location>
</feature>
<reference evidence="4 5" key="1">
    <citation type="journal article" date="2019" name="Sci. Rep.">
        <title>Sulfobacillus thermotolerans: new insights into resistance and metabolic capacities of acidophilic chemolithotrophs.</title>
        <authorList>
            <person name="Panyushkina A.E."/>
            <person name="Babenko V.V."/>
            <person name="Nikitina A.S."/>
            <person name="Selezneva O.V."/>
            <person name="Tsaplina I.A."/>
            <person name="Letarova M.A."/>
            <person name="Kostryukova E.S."/>
            <person name="Letarov A.V."/>
        </authorList>
    </citation>
    <scope>NUCLEOTIDE SEQUENCE [LARGE SCALE GENOMIC DNA]</scope>
    <source>
        <strain evidence="4 5">Kr1</strain>
    </source>
</reference>